<dbReference type="Gene3D" id="4.10.240.10">
    <property type="entry name" value="Zn(2)-C6 fungal-type DNA-binding domain"/>
    <property type="match status" value="1"/>
</dbReference>
<dbReference type="CDD" id="cd12148">
    <property type="entry name" value="fungal_TF_MHR"/>
    <property type="match status" value="1"/>
</dbReference>
<evidence type="ECO:0000256" key="4">
    <source>
        <dbReference type="ARBA" id="ARBA00023163"/>
    </source>
</evidence>
<comment type="caution">
    <text evidence="7">The sequence shown here is derived from an EMBL/GenBank/DDBJ whole genome shotgun (WGS) entry which is preliminary data.</text>
</comment>
<evidence type="ECO:0000256" key="5">
    <source>
        <dbReference type="ARBA" id="ARBA00023242"/>
    </source>
</evidence>
<dbReference type="InterPro" id="IPR036864">
    <property type="entry name" value="Zn2-C6_fun-type_DNA-bd_sf"/>
</dbReference>
<dbReference type="GO" id="GO:0003677">
    <property type="term" value="F:DNA binding"/>
    <property type="evidence" value="ECO:0007669"/>
    <property type="project" value="UniProtKB-KW"/>
</dbReference>
<reference evidence="7" key="2">
    <citation type="journal article" date="2023" name="IMA Fungus">
        <title>Comparative genomic study of the Penicillium genus elucidates a diverse pangenome and 15 lateral gene transfer events.</title>
        <authorList>
            <person name="Petersen C."/>
            <person name="Sorensen T."/>
            <person name="Nielsen M.R."/>
            <person name="Sondergaard T.E."/>
            <person name="Sorensen J.L."/>
            <person name="Fitzpatrick D.A."/>
            <person name="Frisvad J.C."/>
            <person name="Nielsen K.L."/>
        </authorList>
    </citation>
    <scope>NUCLEOTIDE SEQUENCE</scope>
    <source>
        <strain evidence="7">IBT 21472</strain>
    </source>
</reference>
<keyword evidence="8" id="KW-1185">Reference proteome</keyword>
<feature type="compositionally biased region" description="Polar residues" evidence="6">
    <location>
        <begin position="107"/>
        <end position="117"/>
    </location>
</feature>
<dbReference type="Pfam" id="PF04082">
    <property type="entry name" value="Fungal_trans"/>
    <property type="match status" value="1"/>
</dbReference>
<dbReference type="EMBL" id="JAPZBO010000009">
    <property type="protein sequence ID" value="KAJ5302503.1"/>
    <property type="molecule type" value="Genomic_DNA"/>
</dbReference>
<dbReference type="PANTHER" id="PTHR46910:SF33">
    <property type="entry name" value="ZN(II)2CYS6 TRANSCRIPTION FACTOR (EUROFUNG)"/>
    <property type="match status" value="1"/>
</dbReference>
<keyword evidence="1" id="KW-0479">Metal-binding</keyword>
<dbReference type="SMART" id="SM00066">
    <property type="entry name" value="GAL4"/>
    <property type="match status" value="1"/>
</dbReference>
<gene>
    <name evidence="7" type="ORF">N7476_009302</name>
</gene>
<dbReference type="SUPFAM" id="SSF57701">
    <property type="entry name" value="Zn2/Cys6 DNA-binding domain"/>
    <property type="match status" value="1"/>
</dbReference>
<dbReference type="PROSITE" id="PS00463">
    <property type="entry name" value="ZN2_CY6_FUNGAL_1"/>
    <property type="match status" value="1"/>
</dbReference>
<evidence type="ECO:0000313" key="7">
    <source>
        <dbReference type="EMBL" id="KAJ5302503.1"/>
    </source>
</evidence>
<proteinExistence type="predicted"/>
<dbReference type="InterPro" id="IPR007219">
    <property type="entry name" value="XnlR_reg_dom"/>
</dbReference>
<evidence type="ECO:0000256" key="6">
    <source>
        <dbReference type="SAM" id="MobiDB-lite"/>
    </source>
</evidence>
<keyword evidence="4" id="KW-0804">Transcription</keyword>
<evidence type="ECO:0000256" key="3">
    <source>
        <dbReference type="ARBA" id="ARBA00023125"/>
    </source>
</evidence>
<dbReference type="CDD" id="cd00067">
    <property type="entry name" value="GAL4"/>
    <property type="match status" value="1"/>
</dbReference>
<dbReference type="Pfam" id="PF00172">
    <property type="entry name" value="Zn_clus"/>
    <property type="match status" value="1"/>
</dbReference>
<dbReference type="AlphaFoldDB" id="A0A9W9U089"/>
<dbReference type="PANTHER" id="PTHR46910">
    <property type="entry name" value="TRANSCRIPTION FACTOR PDR1"/>
    <property type="match status" value="1"/>
</dbReference>
<reference evidence="7" key="1">
    <citation type="submission" date="2022-12" db="EMBL/GenBank/DDBJ databases">
        <authorList>
            <person name="Petersen C."/>
        </authorList>
    </citation>
    <scope>NUCLEOTIDE SEQUENCE</scope>
    <source>
        <strain evidence="7">IBT 21472</strain>
    </source>
</reference>
<feature type="region of interest" description="Disordered" evidence="6">
    <location>
        <begin position="96"/>
        <end position="117"/>
    </location>
</feature>
<name>A0A9W9U089_9EURO</name>
<keyword evidence="5" id="KW-0539">Nucleus</keyword>
<evidence type="ECO:0000313" key="8">
    <source>
        <dbReference type="Proteomes" id="UP001147746"/>
    </source>
</evidence>
<dbReference type="GO" id="GO:0008270">
    <property type="term" value="F:zinc ion binding"/>
    <property type="evidence" value="ECO:0007669"/>
    <property type="project" value="InterPro"/>
</dbReference>
<dbReference type="PROSITE" id="PS50048">
    <property type="entry name" value="ZN2_CY6_FUNGAL_2"/>
    <property type="match status" value="1"/>
</dbReference>
<keyword evidence="2" id="KW-0805">Transcription regulation</keyword>
<evidence type="ECO:0000256" key="2">
    <source>
        <dbReference type="ARBA" id="ARBA00023015"/>
    </source>
</evidence>
<dbReference type="InterPro" id="IPR001138">
    <property type="entry name" value="Zn2Cys6_DnaBD"/>
</dbReference>
<dbReference type="Proteomes" id="UP001147746">
    <property type="component" value="Unassembled WGS sequence"/>
</dbReference>
<keyword evidence="3" id="KW-0238">DNA-binding</keyword>
<dbReference type="GO" id="GO:0000981">
    <property type="term" value="F:DNA-binding transcription factor activity, RNA polymerase II-specific"/>
    <property type="evidence" value="ECO:0007669"/>
    <property type="project" value="InterPro"/>
</dbReference>
<organism evidence="7 8">
    <name type="scientific">Penicillium atrosanguineum</name>
    <dbReference type="NCBI Taxonomy" id="1132637"/>
    <lineage>
        <taxon>Eukaryota</taxon>
        <taxon>Fungi</taxon>
        <taxon>Dikarya</taxon>
        <taxon>Ascomycota</taxon>
        <taxon>Pezizomycotina</taxon>
        <taxon>Eurotiomycetes</taxon>
        <taxon>Eurotiomycetidae</taxon>
        <taxon>Eurotiales</taxon>
        <taxon>Aspergillaceae</taxon>
        <taxon>Penicillium</taxon>
    </lineage>
</organism>
<dbReference type="SMART" id="SM00906">
    <property type="entry name" value="Fungal_trans"/>
    <property type="match status" value="1"/>
</dbReference>
<dbReference type="InterPro" id="IPR050987">
    <property type="entry name" value="AtrR-like"/>
</dbReference>
<accession>A0A9W9U089</accession>
<dbReference type="GO" id="GO:0006351">
    <property type="term" value="P:DNA-templated transcription"/>
    <property type="evidence" value="ECO:0007669"/>
    <property type="project" value="InterPro"/>
</dbReference>
<evidence type="ECO:0000256" key="1">
    <source>
        <dbReference type="ARBA" id="ARBA00022723"/>
    </source>
</evidence>
<protein>
    <submittedName>
        <fullName evidence="7">Uncharacterized protein</fullName>
    </submittedName>
</protein>
<sequence length="674" mass="75342">MTDSPAQPAAKRKRLSYACNYCREKKTRCDEEQPCRNCRLAGVQCVTTDKRRDNAPVSHRRRPDLSLGSDELRPRSVWPINPADAPRRWCAQFQAGTSPLSRATPRTPESTLSSITPAPQDQLRLWSQCWGKDGWRTGRLPMMPRFVGSSTVELLGEWLNMALYRLKAAKTRIIPPSINGDFASLILEHPPDLPLPPERHRAIDTFWKTLHQLFPFLGQDAAEIISAEASTAQNLLLRKSSDAPSNGMTYLIITAGLLATPSSVETRALVSSYLSYCNSLLGYILATRSLKSVQFILLLSIVLRSCDKLAWAWDVLSMGVSIAQSIGINRSSASSASNIPKQPTSESETWWCMYVFEKILAFELGRPSVIWDRVLSETSSASLDVPIEYKNQFQCAAISLANMLHEMQERSARAWRREEWLPQSVDQAIEEKIQTGGELVTLLDDWKKSLPPGLRSTANPNLASSPQAAFLSFYYNLGFIHINRSTLLISETELQTMVDRYALGKPWHQRLLNGPAIITEASRDMIKLFVSMVDSGTPSLLLTMTSPLAAVYAIAISILRQRTSLLARADFEVLMTHLMRAGIQITTQHYHQHGTANNIDEILLDLERYTLQCLEGSSSAQLEEPNGDLESSLDEHSAAEFAASLGLDQSWGPSALDWAGWDWNDLSHLFQHNE</sequence>